<sequence length="228" mass="25475">MNPLTIDAADEAENLWLEARLREYGNPNAVRNLSELDGFLTAVISSPQQPPIDRWWPAIWGGVEPAWRDRAERDRVMQQVMIQLAFLSYALTEQHDEFEPIFTLAPNMEPPVEIAKWWCAGYLRGVALGNWHALPHPQQEALALIRLHGSDEQLAQLTRLSLTQYQQSVAEVGPAALKLHAYFLAQRGPNRGPVAVPSVKPAKAPAKVGRNEPCPCGSGKKYKQCCLH</sequence>
<dbReference type="AlphaFoldDB" id="A0AAV4YTX0"/>
<dbReference type="Proteomes" id="UP000886939">
    <property type="component" value="Unassembled WGS sequence"/>
</dbReference>
<dbReference type="SUPFAM" id="SSF103642">
    <property type="entry name" value="Sec-C motif"/>
    <property type="match status" value="1"/>
</dbReference>
<organism evidence="1 2">
    <name type="scientific">Aeromonas caviae</name>
    <name type="common">Aeromonas punctata</name>
    <dbReference type="NCBI Taxonomy" id="648"/>
    <lineage>
        <taxon>Bacteria</taxon>
        <taxon>Pseudomonadati</taxon>
        <taxon>Pseudomonadota</taxon>
        <taxon>Gammaproteobacteria</taxon>
        <taxon>Aeromonadales</taxon>
        <taxon>Aeromonadaceae</taxon>
        <taxon>Aeromonas</taxon>
    </lineage>
</organism>
<dbReference type="NCBIfam" id="TIGR02292">
    <property type="entry name" value="ygfB_yecA"/>
    <property type="match status" value="1"/>
</dbReference>
<dbReference type="RefSeq" id="WP_103857960.1">
    <property type="nucleotide sequence ID" value="NZ_BPNG01000215.1"/>
</dbReference>
<comment type="caution">
    <text evidence="1">The sequence shown here is derived from an EMBL/GenBank/DDBJ whole genome shotgun (WGS) entry which is preliminary data.</text>
</comment>
<dbReference type="Pfam" id="PF02810">
    <property type="entry name" value="SEC-C"/>
    <property type="match status" value="1"/>
</dbReference>
<proteinExistence type="predicted"/>
<protein>
    <recommendedName>
        <fullName evidence="3">YecA family protein</fullName>
    </recommendedName>
</protein>
<dbReference type="Pfam" id="PF03695">
    <property type="entry name" value="UPF0149"/>
    <property type="match status" value="1"/>
</dbReference>
<accession>A0AAV4YTX0</accession>
<dbReference type="SUPFAM" id="SSF101327">
    <property type="entry name" value="YgfB-like"/>
    <property type="match status" value="1"/>
</dbReference>
<dbReference type="InterPro" id="IPR036255">
    <property type="entry name" value="YgfB-like_sf"/>
</dbReference>
<dbReference type="NCBIfam" id="NF007704">
    <property type="entry name" value="PRK10396.1"/>
    <property type="match status" value="1"/>
</dbReference>
<dbReference type="InterPro" id="IPR011978">
    <property type="entry name" value="YgfB-like"/>
</dbReference>
<dbReference type="EMBL" id="BPNI01000209">
    <property type="protein sequence ID" value="GJA43586.1"/>
    <property type="molecule type" value="Genomic_DNA"/>
</dbReference>
<evidence type="ECO:0008006" key="3">
    <source>
        <dbReference type="Google" id="ProtNLM"/>
    </source>
</evidence>
<dbReference type="InterPro" id="IPR004027">
    <property type="entry name" value="SEC_C_motif"/>
</dbReference>
<gene>
    <name evidence="1" type="primary">yecA</name>
    <name evidence="1" type="ORF">KAM343_43820</name>
</gene>
<dbReference type="Gene3D" id="3.10.450.50">
    <property type="match status" value="1"/>
</dbReference>
<dbReference type="PANTHER" id="PTHR33747">
    <property type="entry name" value="UPF0225 PROTEIN SCO1677"/>
    <property type="match status" value="1"/>
</dbReference>
<name>A0AAV4YTX0_AERCA</name>
<evidence type="ECO:0000313" key="1">
    <source>
        <dbReference type="EMBL" id="GJA43586.1"/>
    </source>
</evidence>
<reference evidence="1" key="1">
    <citation type="submission" date="2021-07" db="EMBL/GenBank/DDBJ databases">
        <title>Draft genome sequence of carbapenem-resistant Aeromonas spp. in Japan.</title>
        <authorList>
            <person name="Maehana S."/>
            <person name="Suzuki M."/>
            <person name="Kitasato H."/>
        </authorList>
    </citation>
    <scope>NUCLEOTIDE SEQUENCE</scope>
    <source>
        <strain evidence="1">KAM343</strain>
    </source>
</reference>
<dbReference type="PANTHER" id="PTHR33747:SF9">
    <property type="entry name" value="METAL-BINDING PROTEIN"/>
    <property type="match status" value="1"/>
</dbReference>
<evidence type="ECO:0000313" key="2">
    <source>
        <dbReference type="Proteomes" id="UP000886939"/>
    </source>
</evidence>